<protein>
    <submittedName>
        <fullName evidence="1">Glutamate--cysteine ligase</fullName>
    </submittedName>
</protein>
<gene>
    <name evidence="1" type="ORF">NP596_16540</name>
</gene>
<dbReference type="RefSeq" id="WP_256616495.1">
    <property type="nucleotide sequence ID" value="NZ_JANIBK010000122.1"/>
</dbReference>
<dbReference type="InterPro" id="IPR006336">
    <property type="entry name" value="GCS2"/>
</dbReference>
<dbReference type="InterPro" id="IPR014746">
    <property type="entry name" value="Gln_synth/guanido_kin_cat_dom"/>
</dbReference>
<dbReference type="Proteomes" id="UP001524586">
    <property type="component" value="Unassembled WGS sequence"/>
</dbReference>
<sequence length="478" mass="53420">MGQEIQTTAYSDSDYRRFQQRLSAETELLAEMIQHKAFSEAPPVAGFEIEAWLLHDDMQPAPLNAAYLRSFNNPMAGPELAKFNVELNTPPLTLTANALGLLHQNLGATWRQAEQHARRMDLHLLMIGTLPTLRQSQLNLGNMSDMNRYRALNRQVLENRVKPIVLDICGREHLRVEHHDVMLEAATTSFQLHIQCPLDMAHHIYNASIQASAAMAALCANAPYLFGKDLWEETRIPMFEQAVALGGYRGAAGGPLHRVGFGSDYARQSILECFAENLQHFPILLPESFDDDAAAFSHLRLHNGTIWRWNRPLVGFDADGTPHIRIEHRVPAAGPTVLDAIANAAFFYGLVKNLADRCAEGRADLPFAQAKDNFYQAARHGLDSHTVWFGGRRQRLAALIDHELLPRAGAGLLALGIDGNDANAYLDVLRQRLANRQTGSDWQRRFIKRNPGDFAGLTRLYLQRQRQGDAVAGWDAST</sequence>
<name>A0ABT1U987_9GAMM</name>
<dbReference type="EMBL" id="JANIBK010000122">
    <property type="protein sequence ID" value="MCQ8130068.1"/>
    <property type="molecule type" value="Genomic_DNA"/>
</dbReference>
<dbReference type="SUPFAM" id="SSF55931">
    <property type="entry name" value="Glutamine synthetase/guanido kinase"/>
    <property type="match status" value="1"/>
</dbReference>
<keyword evidence="1" id="KW-0436">Ligase</keyword>
<dbReference type="InterPro" id="IPR050141">
    <property type="entry name" value="GCL_type2/YbdK_subfam"/>
</dbReference>
<organism evidence="1 2">
    <name type="scientific">Methylomonas rivi</name>
    <dbReference type="NCBI Taxonomy" id="2952226"/>
    <lineage>
        <taxon>Bacteria</taxon>
        <taxon>Pseudomonadati</taxon>
        <taxon>Pseudomonadota</taxon>
        <taxon>Gammaproteobacteria</taxon>
        <taxon>Methylococcales</taxon>
        <taxon>Methylococcaceae</taxon>
        <taxon>Methylomonas</taxon>
    </lineage>
</organism>
<dbReference type="GO" id="GO:0016874">
    <property type="term" value="F:ligase activity"/>
    <property type="evidence" value="ECO:0007669"/>
    <property type="project" value="UniProtKB-KW"/>
</dbReference>
<dbReference type="Gene3D" id="3.30.590.20">
    <property type="match status" value="1"/>
</dbReference>
<dbReference type="PIRSF" id="PIRSF012666">
    <property type="entry name" value="UCP012666"/>
    <property type="match status" value="1"/>
</dbReference>
<reference evidence="1 2" key="1">
    <citation type="submission" date="2022-07" db="EMBL/GenBank/DDBJ databases">
        <title>Methylomonas rivi sp. nov., Methylomonas rosea sp. nov., Methylomonas aureus sp. nov. and Methylomonas subterranea sp. nov., four novel methanotrophs isolated from a freshwater creek and the deep terrestrial subsurface.</title>
        <authorList>
            <person name="Abin C."/>
            <person name="Sankaranarayanan K."/>
            <person name="Garner C."/>
            <person name="Sindelar R."/>
            <person name="Kotary K."/>
            <person name="Garner R."/>
            <person name="Barclay S."/>
            <person name="Lawson P."/>
            <person name="Krumholz L."/>
        </authorList>
    </citation>
    <scope>NUCLEOTIDE SEQUENCE [LARGE SCALE GENOMIC DNA]</scope>
    <source>
        <strain evidence="1 2">WSC-6</strain>
    </source>
</reference>
<dbReference type="PANTHER" id="PTHR36510:SF3">
    <property type="entry name" value="CONSERVED PROTEIN"/>
    <property type="match status" value="1"/>
</dbReference>
<dbReference type="InterPro" id="IPR016602">
    <property type="entry name" value="UCP012666"/>
</dbReference>
<comment type="caution">
    <text evidence="1">The sequence shown here is derived from an EMBL/GenBank/DDBJ whole genome shotgun (WGS) entry which is preliminary data.</text>
</comment>
<keyword evidence="2" id="KW-1185">Reference proteome</keyword>
<evidence type="ECO:0000313" key="1">
    <source>
        <dbReference type="EMBL" id="MCQ8130068.1"/>
    </source>
</evidence>
<proteinExistence type="predicted"/>
<evidence type="ECO:0000313" key="2">
    <source>
        <dbReference type="Proteomes" id="UP001524586"/>
    </source>
</evidence>
<accession>A0ABT1U987</accession>
<dbReference type="Pfam" id="PF04107">
    <property type="entry name" value="GCS2"/>
    <property type="match status" value="1"/>
</dbReference>
<dbReference type="PANTHER" id="PTHR36510">
    <property type="entry name" value="GLUTAMATE--CYSTEINE LIGASE 2-RELATED"/>
    <property type="match status" value="1"/>
</dbReference>